<reference evidence="8 9" key="1">
    <citation type="submission" date="2016-05" db="EMBL/GenBank/DDBJ databases">
        <authorList>
            <person name="Lavstsen T."/>
            <person name="Jespersen J.S."/>
        </authorList>
    </citation>
    <scope>NUCLEOTIDE SEQUENCE [LARGE SCALE GENOMIC DNA]</scope>
    <source>
        <strain evidence="8 9">B7-9</strain>
    </source>
</reference>
<keyword evidence="9" id="KW-1185">Reference proteome</keyword>
<dbReference type="Proteomes" id="UP000220922">
    <property type="component" value="Unassembled WGS sequence"/>
</dbReference>
<dbReference type="AlphaFoldDB" id="A0A2H3KSL0"/>
<dbReference type="InterPro" id="IPR012677">
    <property type="entry name" value="Nucleotide-bd_a/b_plait_sf"/>
</dbReference>
<comment type="subunit">
    <text evidence="6">Part of the 50S ribosomal subunit. Contacts protein L29, and trigger factor when it is bound to the ribosome.</text>
</comment>
<dbReference type="SUPFAM" id="SSF54189">
    <property type="entry name" value="Ribosomal proteins S24e, L23 and L15e"/>
    <property type="match status" value="1"/>
</dbReference>
<evidence type="ECO:0000313" key="8">
    <source>
        <dbReference type="EMBL" id="PDW00674.1"/>
    </source>
</evidence>
<dbReference type="Gene3D" id="3.30.70.330">
    <property type="match status" value="1"/>
</dbReference>
<evidence type="ECO:0000256" key="7">
    <source>
        <dbReference type="RuleBase" id="RU003934"/>
    </source>
</evidence>
<dbReference type="PANTHER" id="PTHR11620">
    <property type="entry name" value="60S RIBOSOMAL PROTEIN L23A"/>
    <property type="match status" value="1"/>
</dbReference>
<dbReference type="GO" id="GO:0006412">
    <property type="term" value="P:translation"/>
    <property type="evidence" value="ECO:0007669"/>
    <property type="project" value="UniProtKB-UniRule"/>
</dbReference>
<evidence type="ECO:0000256" key="3">
    <source>
        <dbReference type="ARBA" id="ARBA00022884"/>
    </source>
</evidence>
<dbReference type="RefSeq" id="WP_097650761.1">
    <property type="nucleotide sequence ID" value="NZ_LYXE01000031.1"/>
</dbReference>
<evidence type="ECO:0000256" key="1">
    <source>
        <dbReference type="ARBA" id="ARBA00006700"/>
    </source>
</evidence>
<evidence type="ECO:0000256" key="5">
    <source>
        <dbReference type="ARBA" id="ARBA00023274"/>
    </source>
</evidence>
<dbReference type="InterPro" id="IPR001014">
    <property type="entry name" value="Ribosomal_uL23_CS"/>
</dbReference>
<dbReference type="GO" id="GO:1990904">
    <property type="term" value="C:ribonucleoprotein complex"/>
    <property type="evidence" value="ECO:0007669"/>
    <property type="project" value="UniProtKB-KW"/>
</dbReference>
<comment type="similarity">
    <text evidence="1 6 7">Belongs to the universal ribosomal protein uL23 family.</text>
</comment>
<gene>
    <name evidence="6" type="primary">rplW</name>
    <name evidence="8" type="ORF">A9Q02_08640</name>
</gene>
<dbReference type="NCBIfam" id="NF004366">
    <property type="entry name" value="PRK05738.3-2"/>
    <property type="match status" value="1"/>
</dbReference>
<proteinExistence type="inferred from homology"/>
<dbReference type="Pfam" id="PF00276">
    <property type="entry name" value="Ribosomal_L23"/>
    <property type="match status" value="1"/>
</dbReference>
<dbReference type="GO" id="GO:0005840">
    <property type="term" value="C:ribosome"/>
    <property type="evidence" value="ECO:0007669"/>
    <property type="project" value="UniProtKB-KW"/>
</dbReference>
<dbReference type="GO" id="GO:0019843">
    <property type="term" value="F:rRNA binding"/>
    <property type="evidence" value="ECO:0007669"/>
    <property type="project" value="UniProtKB-UniRule"/>
</dbReference>
<keyword evidence="3 6" id="KW-0694">RNA-binding</keyword>
<evidence type="ECO:0000256" key="2">
    <source>
        <dbReference type="ARBA" id="ARBA00022730"/>
    </source>
</evidence>
<dbReference type="PROSITE" id="PS00050">
    <property type="entry name" value="RIBOSOMAL_L23"/>
    <property type="match status" value="1"/>
</dbReference>
<dbReference type="OrthoDB" id="9793353at2"/>
<dbReference type="EMBL" id="LYXE01000031">
    <property type="protein sequence ID" value="PDW00674.1"/>
    <property type="molecule type" value="Genomic_DNA"/>
</dbReference>
<evidence type="ECO:0000256" key="4">
    <source>
        <dbReference type="ARBA" id="ARBA00022980"/>
    </source>
</evidence>
<accession>A0A2H3KSL0</accession>
<comment type="function">
    <text evidence="6">One of the early assembly proteins it binds 23S rRNA. One of the proteins that surrounds the polypeptide exit tunnel on the outside of the ribosome. Forms the main docking site for trigger factor binding to the ribosome.</text>
</comment>
<dbReference type="InterPro" id="IPR012678">
    <property type="entry name" value="Ribosomal_uL23/eL15/eS24_sf"/>
</dbReference>
<dbReference type="InterPro" id="IPR013025">
    <property type="entry name" value="Ribosomal_uL23-like"/>
</dbReference>
<keyword evidence="5 6" id="KW-0687">Ribonucleoprotein</keyword>
<keyword evidence="2 6" id="KW-0699">rRNA-binding</keyword>
<dbReference type="HAMAP" id="MF_01369_B">
    <property type="entry name" value="Ribosomal_uL23_B"/>
    <property type="match status" value="1"/>
</dbReference>
<evidence type="ECO:0000256" key="6">
    <source>
        <dbReference type="HAMAP-Rule" id="MF_01369"/>
    </source>
</evidence>
<organism evidence="8 9">
    <name type="scientific">Candidatus Chloroploca asiatica</name>
    <dbReference type="NCBI Taxonomy" id="1506545"/>
    <lineage>
        <taxon>Bacteria</taxon>
        <taxon>Bacillati</taxon>
        <taxon>Chloroflexota</taxon>
        <taxon>Chloroflexia</taxon>
        <taxon>Chloroflexales</taxon>
        <taxon>Chloroflexineae</taxon>
        <taxon>Oscillochloridaceae</taxon>
        <taxon>Candidatus Chloroploca</taxon>
    </lineage>
</organism>
<dbReference type="FunFam" id="3.30.70.330:FF:000001">
    <property type="entry name" value="50S ribosomal protein L23"/>
    <property type="match status" value="1"/>
</dbReference>
<keyword evidence="4 6" id="KW-0689">Ribosomal protein</keyword>
<dbReference type="NCBIfam" id="NF004363">
    <property type="entry name" value="PRK05738.2-4"/>
    <property type="match status" value="1"/>
</dbReference>
<evidence type="ECO:0000313" key="9">
    <source>
        <dbReference type="Proteomes" id="UP000220922"/>
    </source>
</evidence>
<name>A0A2H3KSL0_9CHLR</name>
<protein>
    <recommendedName>
        <fullName evidence="6">Large ribosomal subunit protein uL23</fullName>
    </recommendedName>
</protein>
<sequence>MPTPHEIIVRPLITEKNTGLMEYGKYSFEVLRASSKPEIKNAVETIFNVTVLKVHTMAVRGKMKRRGRESGYTRDWKKAIVTLAPGDRIEIFES</sequence>
<dbReference type="GO" id="GO:0003735">
    <property type="term" value="F:structural constituent of ribosome"/>
    <property type="evidence" value="ECO:0007669"/>
    <property type="project" value="InterPro"/>
</dbReference>
<comment type="caution">
    <text evidence="8">The sequence shown here is derived from an EMBL/GenBank/DDBJ whole genome shotgun (WGS) entry which is preliminary data.</text>
</comment>